<dbReference type="PROSITE" id="PS50876">
    <property type="entry name" value="ZF_INTEGRASE"/>
    <property type="match status" value="1"/>
</dbReference>
<keyword evidence="3" id="KW-0540">Nuclease</keyword>
<evidence type="ECO:0000256" key="3">
    <source>
        <dbReference type="ARBA" id="ARBA00022722"/>
    </source>
</evidence>
<dbReference type="Proteomes" id="UP000545435">
    <property type="component" value="Unassembled WGS sequence"/>
</dbReference>
<dbReference type="InterPro" id="IPR036397">
    <property type="entry name" value="RNaseH_sf"/>
</dbReference>
<evidence type="ECO:0000256" key="8">
    <source>
        <dbReference type="PROSITE-ProRule" id="PRU00450"/>
    </source>
</evidence>
<keyword evidence="1" id="KW-0808">Transferase</keyword>
<gene>
    <name evidence="10" type="primary">Pol_2</name>
    <name evidence="10" type="ORF">ROSBEN_R15435</name>
</gene>
<name>A0A7L0DND9_9CHAR</name>
<organism evidence="10 11">
    <name type="scientific">Rostratula benghalensis</name>
    <name type="common">greater painted-snipe</name>
    <dbReference type="NCBI Taxonomy" id="118793"/>
    <lineage>
        <taxon>Eukaryota</taxon>
        <taxon>Metazoa</taxon>
        <taxon>Chordata</taxon>
        <taxon>Craniata</taxon>
        <taxon>Vertebrata</taxon>
        <taxon>Euteleostomi</taxon>
        <taxon>Archelosauria</taxon>
        <taxon>Archosauria</taxon>
        <taxon>Dinosauria</taxon>
        <taxon>Saurischia</taxon>
        <taxon>Theropoda</taxon>
        <taxon>Coelurosauria</taxon>
        <taxon>Aves</taxon>
        <taxon>Neognathae</taxon>
        <taxon>Neoaves</taxon>
        <taxon>Charadriiformes</taxon>
        <taxon>Rostratulidae</taxon>
        <taxon>Rostratula</taxon>
    </lineage>
</organism>
<evidence type="ECO:0000313" key="11">
    <source>
        <dbReference type="Proteomes" id="UP000545435"/>
    </source>
</evidence>
<dbReference type="GO" id="GO:0016787">
    <property type="term" value="F:hydrolase activity"/>
    <property type="evidence" value="ECO:0007669"/>
    <property type="project" value="UniProtKB-KW"/>
</dbReference>
<dbReference type="GO" id="GO:0035613">
    <property type="term" value="F:RNA stem-loop binding"/>
    <property type="evidence" value="ECO:0007669"/>
    <property type="project" value="TreeGrafter"/>
</dbReference>
<feature type="non-terminal residue" evidence="10">
    <location>
        <position position="1"/>
    </location>
</feature>
<feature type="non-terminal residue" evidence="10">
    <location>
        <position position="183"/>
    </location>
</feature>
<keyword evidence="8" id="KW-0863">Zinc-finger</keyword>
<feature type="domain" description="Integrase-type" evidence="9">
    <location>
        <begin position="141"/>
        <end position="182"/>
    </location>
</feature>
<dbReference type="PANTHER" id="PTHR41694">
    <property type="entry name" value="ENDOGENOUS RETROVIRUS GROUP K MEMBER POL PROTEIN"/>
    <property type="match status" value="1"/>
</dbReference>
<evidence type="ECO:0000259" key="9">
    <source>
        <dbReference type="PROSITE" id="PS50876"/>
    </source>
</evidence>
<evidence type="ECO:0000256" key="6">
    <source>
        <dbReference type="ARBA" id="ARBA00022801"/>
    </source>
</evidence>
<dbReference type="GO" id="GO:0004519">
    <property type="term" value="F:endonuclease activity"/>
    <property type="evidence" value="ECO:0007669"/>
    <property type="project" value="UniProtKB-KW"/>
</dbReference>
<reference evidence="10 11" key="1">
    <citation type="submission" date="2019-09" db="EMBL/GenBank/DDBJ databases">
        <title>Bird 10,000 Genomes (B10K) Project - Family phase.</title>
        <authorList>
            <person name="Zhang G."/>
        </authorList>
    </citation>
    <scope>NUCLEOTIDE SEQUENCE [LARGE SCALE GENOMIC DNA]</scope>
    <source>
        <strain evidence="10">B10K-DU-006-20</strain>
        <tissue evidence="10">Mixed tissue sample</tissue>
    </source>
</reference>
<dbReference type="PANTHER" id="PTHR41694:SF3">
    <property type="entry name" value="RNA-DIRECTED DNA POLYMERASE-RELATED"/>
    <property type="match status" value="1"/>
</dbReference>
<keyword evidence="4" id="KW-0479">Metal-binding</keyword>
<keyword evidence="8" id="KW-0862">Zinc</keyword>
<dbReference type="Gene3D" id="1.10.10.200">
    <property type="match status" value="1"/>
</dbReference>
<dbReference type="Pfam" id="PF02022">
    <property type="entry name" value="Integrase_Zn"/>
    <property type="match status" value="1"/>
</dbReference>
<evidence type="ECO:0000256" key="5">
    <source>
        <dbReference type="ARBA" id="ARBA00022759"/>
    </source>
</evidence>
<keyword evidence="11" id="KW-1185">Reference proteome</keyword>
<keyword evidence="6" id="KW-0378">Hydrolase</keyword>
<sequence length="183" mass="19603">IDLPPKVINRPRPGLMVFTDAFSLTSTAAAVWQSGEQWQSIKMTDPMLSVRQLEAAAVVLACGLFPEEHLNIVTGSIFVAKLCLAMSGPGMSVSPAAMMLEDALSSRKGTISVIHISSHNPVKGFLQISNDKADAAAKGLWTLRDTHQLHESLHIGAKALAKRCGISITDAKHVVATCPYCQK</sequence>
<dbReference type="SUPFAM" id="SSF46919">
    <property type="entry name" value="N-terminal Zn binding domain of HIV integrase"/>
    <property type="match status" value="1"/>
</dbReference>
<protein>
    <submittedName>
        <fullName evidence="10">POL1 protein</fullName>
    </submittedName>
</protein>
<keyword evidence="5" id="KW-0255">Endonuclease</keyword>
<keyword evidence="7" id="KW-0695">RNA-directed DNA polymerase</keyword>
<dbReference type="Gene3D" id="3.30.420.10">
    <property type="entry name" value="Ribonuclease H-like superfamily/Ribonuclease H"/>
    <property type="match status" value="1"/>
</dbReference>
<dbReference type="SUPFAM" id="SSF53098">
    <property type="entry name" value="Ribonuclease H-like"/>
    <property type="match status" value="1"/>
</dbReference>
<keyword evidence="2" id="KW-0548">Nucleotidyltransferase</keyword>
<dbReference type="InterPro" id="IPR012337">
    <property type="entry name" value="RNaseH-like_sf"/>
</dbReference>
<evidence type="ECO:0000313" key="10">
    <source>
        <dbReference type="EMBL" id="NXJ72214.1"/>
    </source>
</evidence>
<dbReference type="InterPro" id="IPR017856">
    <property type="entry name" value="Integrase-like_N"/>
</dbReference>
<proteinExistence type="predicted"/>
<evidence type="ECO:0000256" key="1">
    <source>
        <dbReference type="ARBA" id="ARBA00022679"/>
    </source>
</evidence>
<dbReference type="EMBL" id="VXAI01000844">
    <property type="protein sequence ID" value="NXJ72214.1"/>
    <property type="molecule type" value="Genomic_DNA"/>
</dbReference>
<dbReference type="GO" id="GO:0003964">
    <property type="term" value="F:RNA-directed DNA polymerase activity"/>
    <property type="evidence" value="ECO:0007669"/>
    <property type="project" value="UniProtKB-KW"/>
</dbReference>
<accession>A0A7L0DND9</accession>
<evidence type="ECO:0000256" key="2">
    <source>
        <dbReference type="ARBA" id="ARBA00022695"/>
    </source>
</evidence>
<evidence type="ECO:0000256" key="7">
    <source>
        <dbReference type="ARBA" id="ARBA00022918"/>
    </source>
</evidence>
<dbReference type="AlphaFoldDB" id="A0A7L0DND9"/>
<evidence type="ECO:0000256" key="4">
    <source>
        <dbReference type="ARBA" id="ARBA00022723"/>
    </source>
</evidence>
<dbReference type="GO" id="GO:0008270">
    <property type="term" value="F:zinc ion binding"/>
    <property type="evidence" value="ECO:0007669"/>
    <property type="project" value="UniProtKB-KW"/>
</dbReference>
<dbReference type="InterPro" id="IPR003308">
    <property type="entry name" value="Integrase_Zn-bd_dom_N"/>
</dbReference>
<comment type="caution">
    <text evidence="10">The sequence shown here is derived from an EMBL/GenBank/DDBJ whole genome shotgun (WGS) entry which is preliminary data.</text>
</comment>